<evidence type="ECO:0000313" key="2">
    <source>
        <dbReference type="Proteomes" id="UP000243024"/>
    </source>
</evidence>
<proteinExistence type="predicted"/>
<reference evidence="1 2" key="1">
    <citation type="submission" date="2015-09" db="EMBL/GenBank/DDBJ databases">
        <title>Draft genome sequence of Hydrogenibacillus schlegelii DSM 2000.</title>
        <authorList>
            <person name="Hemp J."/>
        </authorList>
    </citation>
    <scope>NUCLEOTIDE SEQUENCE [LARGE SCALE GENOMIC DNA]</scope>
    <source>
        <strain evidence="1 2">MA 48</strain>
    </source>
</reference>
<dbReference type="AlphaFoldDB" id="A0A179ISZ9"/>
<accession>A0A179ISZ9</accession>
<comment type="caution">
    <text evidence="1">The sequence shown here is derived from an EMBL/GenBank/DDBJ whole genome shotgun (WGS) entry which is preliminary data.</text>
</comment>
<name>A0A179ISZ9_HYDSH</name>
<sequence length="119" mass="13049">MDRQVHLAFAGHFEKPGQPFAFFVESGALFGDDGDHFITPGPAVFLQALPLAFQVTRSGLFSRRYAGVEDRPAAGRQSFTEEAQNFAPGEAPLAGRRSDAADFARLFPNHVPWLKNSID</sequence>
<organism evidence="1 2">
    <name type="scientific">Hydrogenibacillus schlegelii</name>
    <name type="common">Bacillus schlegelii</name>
    <dbReference type="NCBI Taxonomy" id="1484"/>
    <lineage>
        <taxon>Bacteria</taxon>
        <taxon>Bacillati</taxon>
        <taxon>Bacillota</taxon>
        <taxon>Bacilli</taxon>
        <taxon>Bacillales</taxon>
        <taxon>Bacillales Family X. Incertae Sedis</taxon>
        <taxon>Hydrogenibacillus</taxon>
    </lineage>
</organism>
<protein>
    <submittedName>
        <fullName evidence="1">Uncharacterized protein</fullName>
    </submittedName>
</protein>
<keyword evidence="2" id="KW-1185">Reference proteome</keyword>
<dbReference type="Proteomes" id="UP000243024">
    <property type="component" value="Unassembled WGS sequence"/>
</dbReference>
<dbReference type="EMBL" id="JXBB01000001">
    <property type="protein sequence ID" value="OAR05455.1"/>
    <property type="molecule type" value="Genomic_DNA"/>
</dbReference>
<gene>
    <name evidence="1" type="ORF">SA87_11220</name>
</gene>
<evidence type="ECO:0000313" key="1">
    <source>
        <dbReference type="EMBL" id="OAR05455.1"/>
    </source>
</evidence>